<evidence type="ECO:0000313" key="1">
    <source>
        <dbReference type="EMBL" id="MBB1124729.1"/>
    </source>
</evidence>
<dbReference type="AlphaFoldDB" id="A0A839HCG1"/>
<dbReference type="Proteomes" id="UP000548632">
    <property type="component" value="Unassembled WGS sequence"/>
</dbReference>
<dbReference type="EMBL" id="JABVCQ010000001">
    <property type="protein sequence ID" value="MBB1124729.1"/>
    <property type="molecule type" value="Genomic_DNA"/>
</dbReference>
<dbReference type="RefSeq" id="WP_182581827.1">
    <property type="nucleotide sequence ID" value="NZ_JABVCQ010000001.1"/>
</dbReference>
<sequence length="105" mass="11948">MKTDKHLHTLLTSGPAAFQFLTGRLELVGNYHGRSITFKELERRADCVFEPENGVGPVYILEIQTQHSGDVYDRLVLELVLYRKLHPNCTVHGLVLFIERSGDEP</sequence>
<evidence type="ECO:0000313" key="2">
    <source>
        <dbReference type="Proteomes" id="UP000548632"/>
    </source>
</evidence>
<dbReference type="InterPro" id="IPR022573">
    <property type="entry name" value="DUF2887"/>
</dbReference>
<proteinExistence type="predicted"/>
<organism evidence="1 2">
    <name type="scientific">Thiospirillum jenense</name>
    <dbReference type="NCBI Taxonomy" id="1653858"/>
    <lineage>
        <taxon>Bacteria</taxon>
        <taxon>Pseudomonadati</taxon>
        <taxon>Pseudomonadota</taxon>
        <taxon>Gammaproteobacteria</taxon>
        <taxon>Chromatiales</taxon>
        <taxon>Chromatiaceae</taxon>
        <taxon>Thiospirillum</taxon>
    </lineage>
</organism>
<reference evidence="1 2" key="1">
    <citation type="journal article" date="2020" name="Arch. Microbiol.">
        <title>The genome sequence of the giant phototrophic gammaproteobacterium Thiospirillum jenense gives insight into its physiological properties and phylogenetic relationships.</title>
        <authorList>
            <person name="Imhoff J.F."/>
            <person name="Meyer T.E."/>
            <person name="Kyndt J.A."/>
        </authorList>
    </citation>
    <scope>NUCLEOTIDE SEQUENCE [LARGE SCALE GENOMIC DNA]</scope>
    <source>
        <strain evidence="1 2">DSM 216</strain>
    </source>
</reference>
<protein>
    <submittedName>
        <fullName evidence="1">DUF2887 domain-containing protein</fullName>
    </submittedName>
</protein>
<name>A0A839HCG1_9GAMM</name>
<comment type="caution">
    <text evidence="1">The sequence shown here is derived from an EMBL/GenBank/DDBJ whole genome shotgun (WGS) entry which is preliminary data.</text>
</comment>
<keyword evidence="2" id="KW-1185">Reference proteome</keyword>
<accession>A0A839HCG1</accession>
<gene>
    <name evidence="1" type="ORF">HUK38_00600</name>
</gene>
<dbReference type="Pfam" id="PF11103">
    <property type="entry name" value="DUF2887"/>
    <property type="match status" value="1"/>
</dbReference>